<reference evidence="1 2" key="1">
    <citation type="submission" date="2020-08" db="EMBL/GenBank/DDBJ databases">
        <title>The Agave Microbiome: Exploring the role of microbial communities in plant adaptations to desert environments.</title>
        <authorList>
            <person name="Partida-Martinez L.P."/>
        </authorList>
    </citation>
    <scope>NUCLEOTIDE SEQUENCE [LARGE SCALE GENOMIC DNA]</scope>
    <source>
        <strain evidence="1 2">AS2.3</strain>
    </source>
</reference>
<dbReference type="RefSeq" id="WP_179510006.1">
    <property type="nucleotide sequence ID" value="NZ_JACCBY010000006.1"/>
</dbReference>
<dbReference type="Proteomes" id="UP000517753">
    <property type="component" value="Unassembled WGS sequence"/>
</dbReference>
<evidence type="ECO:0000313" key="1">
    <source>
        <dbReference type="EMBL" id="NYD91582.1"/>
    </source>
</evidence>
<dbReference type="EMBL" id="JACCBY010000006">
    <property type="protein sequence ID" value="NYD91582.1"/>
    <property type="molecule type" value="Genomic_DNA"/>
</dbReference>
<organism evidence="1 2">
    <name type="scientific">Sphingomonas melonis</name>
    <dbReference type="NCBI Taxonomy" id="152682"/>
    <lineage>
        <taxon>Bacteria</taxon>
        <taxon>Pseudomonadati</taxon>
        <taxon>Pseudomonadota</taxon>
        <taxon>Alphaproteobacteria</taxon>
        <taxon>Sphingomonadales</taxon>
        <taxon>Sphingomonadaceae</taxon>
        <taxon>Sphingomonas</taxon>
    </lineage>
</organism>
<proteinExistence type="predicted"/>
<evidence type="ECO:0000313" key="2">
    <source>
        <dbReference type="Proteomes" id="UP000517753"/>
    </source>
</evidence>
<sequence length="157" mass="16292">MEGAIRAAAAAAADYLRMGEADAVLGRAAAAALALAEAFCGQRLIVRGFEQPLVAAPGWQRLAELPVRAITAPAAGVAVDIDAQGIGWVRTGAAVTMAYSAGLAAGWDTLGAPLQQGVVLLAAHLFEHRDGRVAPPAAVAALWRPYRRMRLSAEARR</sequence>
<gene>
    <name evidence="1" type="ORF">HD841_003398</name>
</gene>
<name>A0A7Y9FR53_9SPHN</name>
<keyword evidence="2" id="KW-1185">Reference proteome</keyword>
<evidence type="ECO:0008006" key="3">
    <source>
        <dbReference type="Google" id="ProtNLM"/>
    </source>
</evidence>
<dbReference type="AlphaFoldDB" id="A0A7Y9FR53"/>
<protein>
    <recommendedName>
        <fullName evidence="3">PhiE125 gp8 family phage protein</fullName>
    </recommendedName>
</protein>
<comment type="caution">
    <text evidence="1">The sequence shown here is derived from an EMBL/GenBank/DDBJ whole genome shotgun (WGS) entry which is preliminary data.</text>
</comment>
<accession>A0A7Y9FR53</accession>
<dbReference type="Gene3D" id="1.10.3230.30">
    <property type="entry name" value="Phage gp6-like head-tail connector protein"/>
    <property type="match status" value="1"/>
</dbReference>